<dbReference type="Pfam" id="PF11010">
    <property type="entry name" value="DUF2848"/>
    <property type="match status" value="1"/>
</dbReference>
<proteinExistence type="predicted"/>
<dbReference type="InterPro" id="IPR021269">
    <property type="entry name" value="DUF2848"/>
</dbReference>
<name>A0A1G6Q318_9BURK</name>
<dbReference type="STRING" id="187868.SAMN05192589_103407"/>
<keyword evidence="2" id="KW-1185">Reference proteome</keyword>
<protein>
    <recommendedName>
        <fullName evidence="3">DUF2848 domain-containing protein</fullName>
    </recommendedName>
</protein>
<reference evidence="1 2" key="1">
    <citation type="submission" date="2016-10" db="EMBL/GenBank/DDBJ databases">
        <authorList>
            <person name="de Groot N.N."/>
        </authorList>
    </citation>
    <scope>NUCLEOTIDE SEQUENCE [LARGE SCALE GENOMIC DNA]</scope>
    <source>
        <strain evidence="1 2">DSM 16619</strain>
    </source>
</reference>
<accession>A0A1G6Q318</accession>
<dbReference type="GO" id="GO:0003824">
    <property type="term" value="F:catalytic activity"/>
    <property type="evidence" value="ECO:0007669"/>
    <property type="project" value="InterPro"/>
</dbReference>
<sequence length="226" mass="24606">MPLHTFDLAGHGPVTLDIRHLVIAGWAGRDRAAVDHHIAELAAIGVKPPSTVPTFYRVASQLLDTGSTIQVPGRNASGEVECVLLASEARGVLVGIGSDHTDRTVEAYDVTVSKQMCAKPVGPVLWPLSEVQGHWDQLITRCWRTRDGVRALYQEGPLARLLPPAELMQKLNASGRLPDHAAMFCGTHAVIGELGWGETFELELHDPVLGRSLHHRYTIEALEIAQ</sequence>
<dbReference type="Proteomes" id="UP000198781">
    <property type="component" value="Unassembled WGS sequence"/>
</dbReference>
<organism evidence="1 2">
    <name type="scientific">Paracidovorax valerianellae</name>
    <dbReference type="NCBI Taxonomy" id="187868"/>
    <lineage>
        <taxon>Bacteria</taxon>
        <taxon>Pseudomonadati</taxon>
        <taxon>Pseudomonadota</taxon>
        <taxon>Betaproteobacteria</taxon>
        <taxon>Burkholderiales</taxon>
        <taxon>Comamonadaceae</taxon>
        <taxon>Paracidovorax</taxon>
    </lineage>
</organism>
<dbReference type="SUPFAM" id="SSF56529">
    <property type="entry name" value="FAH"/>
    <property type="match status" value="1"/>
</dbReference>
<evidence type="ECO:0008006" key="3">
    <source>
        <dbReference type="Google" id="ProtNLM"/>
    </source>
</evidence>
<dbReference type="AlphaFoldDB" id="A0A1G6Q318"/>
<gene>
    <name evidence="1" type="ORF">SAMN05192589_103407</name>
</gene>
<evidence type="ECO:0000313" key="2">
    <source>
        <dbReference type="Proteomes" id="UP000198781"/>
    </source>
</evidence>
<evidence type="ECO:0000313" key="1">
    <source>
        <dbReference type="EMBL" id="SDC86334.1"/>
    </source>
</evidence>
<dbReference type="OrthoDB" id="9792678at2"/>
<dbReference type="EMBL" id="FMZC01000003">
    <property type="protein sequence ID" value="SDC86334.1"/>
    <property type="molecule type" value="Genomic_DNA"/>
</dbReference>
<dbReference type="RefSeq" id="WP_092741778.1">
    <property type="nucleotide sequence ID" value="NZ_FMZC01000003.1"/>
</dbReference>
<dbReference type="InterPro" id="IPR036663">
    <property type="entry name" value="Fumarylacetoacetase_C_sf"/>
</dbReference>